<reference evidence="3" key="1">
    <citation type="submission" date="2016-10" db="EMBL/GenBank/DDBJ databases">
        <authorList>
            <person name="Varghese N."/>
            <person name="Submissions S."/>
        </authorList>
    </citation>
    <scope>NUCLEOTIDE SEQUENCE [LARGE SCALE GENOMIC DNA]</scope>
    <source>
        <strain evidence="3">OV426</strain>
    </source>
</reference>
<dbReference type="AlphaFoldDB" id="A0A1I5EPU5"/>
<dbReference type="EMBL" id="FOVG01000003">
    <property type="protein sequence ID" value="SFO13469.1"/>
    <property type="molecule type" value="Genomic_DNA"/>
</dbReference>
<organism evidence="2 3">
    <name type="scientific">Candidatus Pantoea varia</name>
    <dbReference type="NCBI Taxonomy" id="1881036"/>
    <lineage>
        <taxon>Bacteria</taxon>
        <taxon>Pseudomonadati</taxon>
        <taxon>Pseudomonadota</taxon>
        <taxon>Gammaproteobacteria</taxon>
        <taxon>Enterobacterales</taxon>
        <taxon>Erwiniaceae</taxon>
        <taxon>Pantoea</taxon>
    </lineage>
</organism>
<evidence type="ECO:0000259" key="1">
    <source>
        <dbReference type="Pfam" id="PF13460"/>
    </source>
</evidence>
<gene>
    <name evidence="2" type="ORF">SAMN05428971_3049</name>
</gene>
<accession>A0A1I5EPU5</accession>
<dbReference type="PANTHER" id="PTHR43162:SF1">
    <property type="entry name" value="PRESTALK A DIFFERENTIATION PROTEIN A"/>
    <property type="match status" value="1"/>
</dbReference>
<dbReference type="OrthoDB" id="9798669at2"/>
<dbReference type="CDD" id="cd05269">
    <property type="entry name" value="TMR_SDR_a"/>
    <property type="match status" value="1"/>
</dbReference>
<dbReference type="Gene3D" id="3.40.50.720">
    <property type="entry name" value="NAD(P)-binding Rossmann-like Domain"/>
    <property type="match status" value="1"/>
</dbReference>
<dbReference type="Gene3D" id="3.90.25.10">
    <property type="entry name" value="UDP-galactose 4-epimerase, domain 1"/>
    <property type="match status" value="1"/>
</dbReference>
<dbReference type="InterPro" id="IPR016040">
    <property type="entry name" value="NAD(P)-bd_dom"/>
</dbReference>
<dbReference type="InterPro" id="IPR036291">
    <property type="entry name" value="NAD(P)-bd_dom_sf"/>
</dbReference>
<protein>
    <submittedName>
        <fullName evidence="2">Uncharacterized conserved protein YbjT, contains NAD(P)-binding and DUF2867 domains</fullName>
    </submittedName>
</protein>
<evidence type="ECO:0000313" key="2">
    <source>
        <dbReference type="EMBL" id="SFO13469.1"/>
    </source>
</evidence>
<sequence>MMNSKILITGATSTISAQVIEELLAQGHDVRALVRHPEKAKALREAGADIAVGDLEKPETLGAAFAGIEKAFILTPPSDRAPAQFSNALWAAKQAGVRSVTRLSAFGAGHDAPTINGRHHALSDSELMASELAWTIIRPHFFMQNLMMAADGVKEKGKLYFALGEGRMGVIDTRDIGHFITRVLTTPGHEEKIYTLTGPESVSMHDVAADLSSVLGREIRYQPVVTGLALSELKSKGADEYTLNVLHDYFVEYSRNWGDVVTEDYNNVTGTEPRSLKTFIRDHAGAFGA</sequence>
<proteinExistence type="predicted"/>
<feature type="domain" description="NAD(P)-binding" evidence="1">
    <location>
        <begin position="10"/>
        <end position="187"/>
    </location>
</feature>
<dbReference type="RefSeq" id="WP_090965049.1">
    <property type="nucleotide sequence ID" value="NZ_FOVG01000003.1"/>
</dbReference>
<dbReference type="PANTHER" id="PTHR43162">
    <property type="match status" value="1"/>
</dbReference>
<keyword evidence="3" id="KW-1185">Reference proteome</keyword>
<dbReference type="Proteomes" id="UP000198968">
    <property type="component" value="Unassembled WGS sequence"/>
</dbReference>
<name>A0A1I5EPU5_9GAMM</name>
<dbReference type="Pfam" id="PF13460">
    <property type="entry name" value="NAD_binding_10"/>
    <property type="match status" value="1"/>
</dbReference>
<dbReference type="InterPro" id="IPR051604">
    <property type="entry name" value="Ergot_Alk_Oxidoreductase"/>
</dbReference>
<dbReference type="SUPFAM" id="SSF51735">
    <property type="entry name" value="NAD(P)-binding Rossmann-fold domains"/>
    <property type="match status" value="1"/>
</dbReference>
<evidence type="ECO:0000313" key="3">
    <source>
        <dbReference type="Proteomes" id="UP000198968"/>
    </source>
</evidence>